<dbReference type="GO" id="GO:0005576">
    <property type="term" value="C:extracellular region"/>
    <property type="evidence" value="ECO:0007669"/>
    <property type="project" value="UniProtKB-SubCell"/>
</dbReference>
<dbReference type="PANTHER" id="PTHR12338:SF8">
    <property type="entry name" value="HEME_HEMOPEXIN-BINDING PROTEIN"/>
    <property type="match status" value="1"/>
</dbReference>
<gene>
    <name evidence="5" type="primary">hxuA_1</name>
    <name evidence="5" type="ORF">GAK35_00410</name>
</gene>
<dbReference type="SUPFAM" id="SSF51126">
    <property type="entry name" value="Pectin lyase-like"/>
    <property type="match status" value="1"/>
</dbReference>
<evidence type="ECO:0000313" key="5">
    <source>
        <dbReference type="EMBL" id="KAF1047990.1"/>
    </source>
</evidence>
<keyword evidence="3" id="KW-0732">Signal</keyword>
<dbReference type="InterPro" id="IPR050909">
    <property type="entry name" value="Bact_Autotransporter_VF"/>
</dbReference>
<evidence type="ECO:0000256" key="3">
    <source>
        <dbReference type="ARBA" id="ARBA00022729"/>
    </source>
</evidence>
<evidence type="ECO:0000256" key="2">
    <source>
        <dbReference type="ARBA" id="ARBA00022525"/>
    </source>
</evidence>
<dbReference type="Gene3D" id="2.160.20.10">
    <property type="entry name" value="Single-stranded right-handed beta-helix, Pectin lyase-like"/>
    <property type="match status" value="1"/>
</dbReference>
<protein>
    <submittedName>
        <fullName evidence="5">Heme/hemopexin-binding protein</fullName>
    </submittedName>
</protein>
<comment type="subcellular location">
    <subcellularLocation>
        <location evidence="1">Secreted</location>
    </subcellularLocation>
</comment>
<reference evidence="6" key="1">
    <citation type="journal article" date="2020" name="MBio">
        <title>Horizontal gene transfer to a defensive symbiont with a reduced genome amongst a multipartite beetle microbiome.</title>
        <authorList>
            <person name="Waterworth S.C."/>
            <person name="Florez L.V."/>
            <person name="Rees E.R."/>
            <person name="Hertweck C."/>
            <person name="Kaltenpoth M."/>
            <person name="Kwan J.C."/>
        </authorList>
    </citation>
    <scope>NUCLEOTIDE SEQUENCE [LARGE SCALE GENOMIC DNA]</scope>
</reference>
<dbReference type="InterPro" id="IPR008638">
    <property type="entry name" value="FhaB/CdiA-like_TPS"/>
</dbReference>
<name>A0A7V8JW12_9BURK</name>
<comment type="caution">
    <text evidence="5">The sequence shown here is derived from an EMBL/GenBank/DDBJ whole genome shotgun (WGS) entry which is preliminary data.</text>
</comment>
<proteinExistence type="predicted"/>
<dbReference type="Proteomes" id="UP000462435">
    <property type="component" value="Unassembled WGS sequence"/>
</dbReference>
<dbReference type="EMBL" id="WNDX01000007">
    <property type="protein sequence ID" value="KAF1047990.1"/>
    <property type="molecule type" value="Genomic_DNA"/>
</dbReference>
<dbReference type="PANTHER" id="PTHR12338">
    <property type="entry name" value="AUTOTRANSPORTER"/>
    <property type="match status" value="1"/>
</dbReference>
<organism evidence="5 6">
    <name type="scientific">Herbaspirillum frisingense</name>
    <dbReference type="NCBI Taxonomy" id="92645"/>
    <lineage>
        <taxon>Bacteria</taxon>
        <taxon>Pseudomonadati</taxon>
        <taxon>Pseudomonadota</taxon>
        <taxon>Betaproteobacteria</taxon>
        <taxon>Burkholderiales</taxon>
        <taxon>Oxalobacteraceae</taxon>
        <taxon>Herbaspirillum</taxon>
    </lineage>
</organism>
<keyword evidence="2" id="KW-0964">Secreted</keyword>
<dbReference type="InterPro" id="IPR012334">
    <property type="entry name" value="Pectin_lyas_fold"/>
</dbReference>
<sequence>MPPLHAARYPSTLSSRPYVAQAFHTASPALAWQRRPVARAVAMLLAAGAAGSATPGAQAQQAFSSAWFASKGATQNSAAATGYLPNGTPAALLTNPSQQQQQANAQLQRSINNLSALARGIAAQQAAQEAARQAALANGAGVPDGLADGALKVDTNSLTRGWFNANAPTQSATDGKTTVSVQQTADKAILNWETFNVGKNTILSFAQNANWAVLNRINDPLMRPSQIQGQISGNGTVMIANRNGVVFAGSSQIDVRNLVAAAAKITDAQFRDKGLYVDTLGSAPTFTDAAGKVLVEAGAQIATRAPQSATQDGGYVLLLGTEVGNAGRITTPSGQTALAAGDSFIIRKGVGTDANLGASTAGNEVSPGRTTASGAVRNTGLIAASTGDITMTGHTVTQAGVALASTALSKRGTVHLSTRAGDAGGTVTLAADSVTGIVLEAGDATALDSQRSALLQRSGTGQGNQYTGAFDNLSTVADRKDLSRIEIVSGNTVEFQGGSMALATGGEIVVSAPKRTLVNNGATLDVSGAVGVKLTMESNNIAINVQGNEQRDAPINRDSKNLNNANLWIDRRSLVYVPAGTNGYASDRWYTAGGLLEVSGYLGTSGHTAGEWMAQGGTVTVTGGDLVTRAGSSINLSGGTLDVASGTIRQSWLKGSDGRLYEVNQAPGDLLYGGMYRGFEVAHARWGDKTTEYYYNPLIAPQSRLENGYTVGRDAGRLIVATNNAVLEGSIVSEAYQGPRQTRAPQADLDGYAQSHYATARRAQLVVGQYQPVYDSASGGLRRSLSAMLNSVTLGNAPAGLADGIALNDAIAADRQGSLVLDSAALGDARLGALRIASKKNIDVRNAVQLADGGEIVLFAPLVDVAADITAHGGAIRLGNVLRQINIGNGIVSDLGIDAPSGAVTGVNVRGGVRLDATGRFSDLRQAGSEQAAQAYVDGGTVSLRSSDSVSLAVGSVIDVSSGAAVQGNGSVAGGKGGSVQLGSGLTNTTATANPAAVLTVDGEIRAYGVKGGGKLDIEAASAIVIGGKAVPVDGVLEAGHASLAGLILKEDYLVRAGDILPVPYKALSYVAAPGTRLEGGALATNVWYTLADDWVLPAPSTVTSNAVRSDTGQSWVMYHYSTPGSQVIPRGTRVQIYSTDTGAFGDYIVPRNVFPNGMQLRTPMTVITPAGQVASVDFTISAGTKLAPGTRLLRTVQVGKSTSLPTDLFGAGFFSYSLRGYLGVAVPGGTAIDVTMPVWQPDLSTLAAGGDIRTAFRVALPALYQENATARKLTQRAGASVTLAAGVDNVGLDGALFIGEGAAVRVDPGQSIALSARTSLSVDGLLQARGGSITVLGARSPKAGIKGLEGGGGEGNATPDGNAIVLGAHAVLDASAESHVAVDALGRPYGVLTDGGSITIGGTLLESKARSIASDAFVVVREGAVVDASGASARLDVDGAGARNIPSAGGSIQLVSGRSIYLDGSLRARSGGVGAAGGSLIVGLEALNYESAARPADDVLVPRELMLIQNKSGGASDAGRQYGQAVLGVNQVRDGGFSSLALYSNGLVSFGGDLNLAMDKELRIYSGSLTPAAGIQRGINVSLAAPYVLLGGISDNGAAADTHVRPSFQGGVTTLGSSSALTVQGKLIDIKDAVTLGMNATQGRITVNRAGFDQLNVISEGDLRFAKGAGMLNFAKASAELYSHGDILLRAAQVYPATGASGIVRAGMLTADTFDPAGRLVIERFDPLAGDPQMPYSVFGSLVLGASNVEQRGVVRAPLGNVTLGIYYPAPQGSPATTLTLAAGSLTSVSAAGLVMPYGGTADGVNYVYLGSNVVFKGMGASGSLNLDANKITVAAGARLDLSGGGDLRGAGFISGRGGSTDARMNPLVQVSGKGFSLPGLVTNPVYAIVPGYASAYAPTDAGGAVDPRIGQRITIASNQIPGLAAGTYTLLPSNYALLPGAFRVEINGSALSPAAGLAVAMRNGSWSVGGVLGTANTGLADSVPRSIIVTPADTIRRYSQYNETNYAEFAIQQAALAATVRPVLPADAKPLNIFLATQSQSSLSFEGTADFTPERGGQGGVASIRIPGPSFAQGSIEILAAGAAPTPGFNGLSLHASDLNAIGASRLVIGGFLSSTYGTNVNRSNLSNFIDVAGNLASIVLRGGAILRAPDVFLITNNPNGGITIEAGAGINTIGAGKAPFDSREGYIYKPAAVSVLAASNGWLNMLAPQAEDAGTGAGAINIGACAGACSGATELYSEGTLLAATRRDFQLSDAVRYGTRNLVLAVGAVNAGSNAELAAAAARGALTPGLTLNQTVLDRLLRGDTAYGAPKLERLVLTAAESVNFFGDVNLSTIDAATGKSSLANLVLSTPAIYGYGNVGEIATISTGRLTWAGLAGASPAPIVGGRGTGAGQLAINADVIEFGYDASTQPSGLDNFGRIILGFSDVRIAAKDRITSNFKGALSVYQSQVAGANGPQYQGGNLTLQAPLITGAGGSVNSITAGGALQLTAPAGGRADPKTSTLETGAELKLSGSTVSIDTTVALPSGKLSVNADGDITLGSAALLDLAGREIRLFDVSRYSWGGDLSLQSKAGNVRQASGSLIDLSATNNNAGQLSAIALAGAVDLQGMLRGSASGRYDAGGTLVPYRAGSVDVRTLALGGGNLSADFAAFNGKLNDGGFLGERSFQLKQGDLVIGNELKAHQVNVSLDAGQLTLAGTIDASGEQVGSIRLSASNGLTLASGAVLDAHGTVLRVDSYGKIIDSPNRAIVQLDAGNGTLTLQGGSRIDLRHGTASNGNDGNNRGTLDLFAARVGNTGSTTDANAATFGDIAIDARGAIDVQGARSIALYGRQRYRDAAYGTDPAASGRPYQVIDQAYLDAKGAQATQFIDAALANSNLLNRKLAGLNNATYRQAFRLRPAIEIVSATPQGDLVVQGDLDLSGLRFNSLNPNTPKTGVYGSGEVGMLSLRAGGDLSIYGSVNDGFAPPPNTPDDGGWVLTAGVQRFGGDVVVPVGGVTLSDGTTYPAGKTLNYAITARNVTLPAGTLLPASFTLDAALTLPAGTVLAADVRAPNGTVLLAAGTVVGAAGLSLPAGAQLQAGARLPVAMTLASLTWPKGVALPVDMVQLGSLALPVGSLIASGTNVVLASGATSVNLRPADANGRQAKNWAVAPMLPEGSQSWSMNLTAGADTGAADPRARNAMRTGDLVLADTHYAVKVTGGGPLAVLNERGVDAVIVAAGGLPSGKTRNDLIGKTMAEIISLYYASSWDDFGLPDFWNPARGNIQLGLTLQGANAVVAAASGAAERLYQREPVGR</sequence>
<dbReference type="InterPro" id="IPR011050">
    <property type="entry name" value="Pectin_lyase_fold/virulence"/>
</dbReference>
<feature type="domain" description="Filamentous haemagglutinin FhaB/tRNA nuclease CdiA-like TPS" evidence="4">
    <location>
        <begin position="155"/>
        <end position="269"/>
    </location>
</feature>
<evidence type="ECO:0000256" key="1">
    <source>
        <dbReference type="ARBA" id="ARBA00004613"/>
    </source>
</evidence>
<accession>A0A7V8JW12</accession>
<evidence type="ECO:0000313" key="6">
    <source>
        <dbReference type="Proteomes" id="UP000462435"/>
    </source>
</evidence>
<dbReference type="Pfam" id="PF05860">
    <property type="entry name" value="TPS"/>
    <property type="match status" value="1"/>
</dbReference>
<dbReference type="SMART" id="SM00912">
    <property type="entry name" value="Haemagg_act"/>
    <property type="match status" value="1"/>
</dbReference>
<dbReference type="NCBIfam" id="TIGR01901">
    <property type="entry name" value="adhes_NPXG"/>
    <property type="match status" value="1"/>
</dbReference>
<evidence type="ECO:0000259" key="4">
    <source>
        <dbReference type="SMART" id="SM00912"/>
    </source>
</evidence>